<dbReference type="Proteomes" id="UP000054359">
    <property type="component" value="Unassembled WGS sequence"/>
</dbReference>
<feature type="region of interest" description="Disordered" evidence="1">
    <location>
        <begin position="281"/>
        <end position="346"/>
    </location>
</feature>
<evidence type="ECO:0000313" key="2">
    <source>
        <dbReference type="EMBL" id="KFM63384.1"/>
    </source>
</evidence>
<dbReference type="OMA" id="NTHYFHE"/>
<feature type="compositionally biased region" description="Polar residues" evidence="1">
    <location>
        <begin position="316"/>
        <end position="346"/>
    </location>
</feature>
<accession>A0A087TE45</accession>
<feature type="compositionally biased region" description="Low complexity" evidence="1">
    <location>
        <begin position="292"/>
        <end position="302"/>
    </location>
</feature>
<dbReference type="AlphaFoldDB" id="A0A087TE45"/>
<dbReference type="OrthoDB" id="6423145at2759"/>
<sequence>MEKNKDAVKKPCMDCYDSKKLGIAKPNIFKNNAHLYGRSDRGKKLSYISRSKNASNSVDKKSGFYSNDAKAYLKQPCDKCEVKSGSHVVVNTIGKEKIDSSNSDLNGALAFNAHQALCNFACSVPDISSFNKVLNYSPNQQNEIPLPRYTKHKQNIVFPDQRTFNSKASSKSNISYGNKVSAAVAANNKCHCSKNTHKKSTDAESNLKMCTDPTVSEHAINDKFNSKCNAKYASPDASLFNNNAGLVDLPVLEHSDLVKDSCTAYKVECCSDERLPIIKKQRKQSRKWDRVSPTSSSTLSSKSLDETDKMLFPALPSNNHSEQVKLSSSCTDSMPPSEHSSAENSDLENAQSLLNANVSFNAVSQVSCISSIPQASYADVIRMSAPSTGIQGFLPLDYDKTSSEQSFITHTLANSVQDRLQKDEIVQPGSSDWVISRLSQLDQNSSDSVNNISLTHTSQNGQNFVAPRPIVVSLEKPSFYNSSLQTNKNVLTTLPSHTHIPSSDRKIVENDSLILDCLCTLEKISMDKFPVLPGPAHDSSISELTTSVTHVQDASVKTDSVYSSQSSISSFSDAFKQAESRDLTVDNISKSEDPPVIIMNNCSPPENMSEISFGIEYEEMVKLCADSYEPKVITGPAIKNAKVVCPSEKNKIDNTDMKSVKAHELTENNSIAVSKSDIEGAEKSIIVKGKKLCWKDFDVGSKSNHMQLAEYFASVWDDIEKSSKK</sequence>
<name>A0A087TE45_STEMI</name>
<gene>
    <name evidence="2" type="ORF">X975_00857</name>
</gene>
<proteinExistence type="predicted"/>
<protein>
    <submittedName>
        <fullName evidence="2">Uncharacterized protein</fullName>
    </submittedName>
</protein>
<evidence type="ECO:0000256" key="1">
    <source>
        <dbReference type="SAM" id="MobiDB-lite"/>
    </source>
</evidence>
<evidence type="ECO:0000313" key="3">
    <source>
        <dbReference type="Proteomes" id="UP000054359"/>
    </source>
</evidence>
<keyword evidence="3" id="KW-1185">Reference proteome</keyword>
<dbReference type="EMBL" id="KK114810">
    <property type="protein sequence ID" value="KFM63384.1"/>
    <property type="molecule type" value="Genomic_DNA"/>
</dbReference>
<feature type="non-terminal residue" evidence="2">
    <location>
        <position position="725"/>
    </location>
</feature>
<reference evidence="2 3" key="1">
    <citation type="submission" date="2013-11" db="EMBL/GenBank/DDBJ databases">
        <title>Genome sequencing of Stegodyphus mimosarum.</title>
        <authorList>
            <person name="Bechsgaard J."/>
        </authorList>
    </citation>
    <scope>NUCLEOTIDE SEQUENCE [LARGE SCALE GENOMIC DNA]</scope>
</reference>
<organism evidence="2 3">
    <name type="scientific">Stegodyphus mimosarum</name>
    <name type="common">African social velvet spider</name>
    <dbReference type="NCBI Taxonomy" id="407821"/>
    <lineage>
        <taxon>Eukaryota</taxon>
        <taxon>Metazoa</taxon>
        <taxon>Ecdysozoa</taxon>
        <taxon>Arthropoda</taxon>
        <taxon>Chelicerata</taxon>
        <taxon>Arachnida</taxon>
        <taxon>Araneae</taxon>
        <taxon>Araneomorphae</taxon>
        <taxon>Entelegynae</taxon>
        <taxon>Eresoidea</taxon>
        <taxon>Eresidae</taxon>
        <taxon>Stegodyphus</taxon>
    </lineage>
</organism>